<accession>A0A561UW02</accession>
<gene>
    <name evidence="2" type="ORF">FHX80_111970</name>
</gene>
<sequence>MDTPQISAPPCTPPGSPGFPSDVTPTSGVLHVNTRHISGFTVIGNHLAQHCDLSLIAIGLAAHIQSLPAGAKVGIKVLVERFPYTHPQPERICMVSSPHEAMHRIFQEYPGLFSRVSEVLGIDIPPPTSVTILPTDLTEARPVERRVDTLLRIETRDDGPFLLAIESQGKKDPGKTTSWPYYVTYLHNRYGGLPVLLLVVCQDHATAEWAARPLTIGLRQWQTLTLNPLVAGPHNMPVITNVADARKDLALATLAAITHADNPDVGAILKTLSAALREAPEDIADPIVELTAQGLGNRPAAQQWRNLVAVDTSFYKSFMSEEIRDEGRVEGRVEGRAEGLAEGLAEGQARGLLLIFEVRGIAVTNKIREKITNCSDPQLLSQWLENATTASSAEEVVGQPQAD</sequence>
<evidence type="ECO:0000313" key="3">
    <source>
        <dbReference type="Proteomes" id="UP000318186"/>
    </source>
</evidence>
<dbReference type="PANTHER" id="PTHR34613:SF1">
    <property type="entry name" value="SLL6017 PROTEIN"/>
    <property type="match status" value="1"/>
</dbReference>
<dbReference type="PANTHER" id="PTHR34613">
    <property type="entry name" value="SLL0800 PROTEIN"/>
    <property type="match status" value="1"/>
</dbReference>
<dbReference type="AlphaFoldDB" id="A0A561UW02"/>
<name>A0A561UW02_9ACTN</name>
<feature type="region of interest" description="Disordered" evidence="1">
    <location>
        <begin position="1"/>
        <end position="24"/>
    </location>
</feature>
<organism evidence="2 3">
    <name type="scientific">Streptomyces brevispora</name>
    <dbReference type="NCBI Taxonomy" id="887462"/>
    <lineage>
        <taxon>Bacteria</taxon>
        <taxon>Bacillati</taxon>
        <taxon>Actinomycetota</taxon>
        <taxon>Actinomycetes</taxon>
        <taxon>Kitasatosporales</taxon>
        <taxon>Streptomycetaceae</taxon>
        <taxon>Streptomyces</taxon>
    </lineage>
</organism>
<dbReference type="Proteomes" id="UP000318186">
    <property type="component" value="Unassembled WGS sequence"/>
</dbReference>
<reference evidence="2 3" key="1">
    <citation type="submission" date="2019-06" db="EMBL/GenBank/DDBJ databases">
        <title>Sequencing the genomes of 1000 actinobacteria strains.</title>
        <authorList>
            <person name="Klenk H.-P."/>
        </authorList>
    </citation>
    <scope>NUCLEOTIDE SEQUENCE [LARGE SCALE GENOMIC DNA]</scope>
    <source>
        <strain evidence="2 3">DSM 42059</strain>
    </source>
</reference>
<proteinExistence type="predicted"/>
<evidence type="ECO:0008006" key="4">
    <source>
        <dbReference type="Google" id="ProtNLM"/>
    </source>
</evidence>
<evidence type="ECO:0000313" key="2">
    <source>
        <dbReference type="EMBL" id="TWG03538.1"/>
    </source>
</evidence>
<protein>
    <recommendedName>
        <fullName evidence="4">Transposase YdaD</fullName>
    </recommendedName>
</protein>
<dbReference type="EMBL" id="VIWW01000001">
    <property type="protein sequence ID" value="TWG03538.1"/>
    <property type="molecule type" value="Genomic_DNA"/>
</dbReference>
<comment type="caution">
    <text evidence="2">The sequence shown here is derived from an EMBL/GenBank/DDBJ whole genome shotgun (WGS) entry which is preliminary data.</text>
</comment>
<evidence type="ECO:0000256" key="1">
    <source>
        <dbReference type="SAM" id="MobiDB-lite"/>
    </source>
</evidence>